<feature type="non-terminal residue" evidence="8">
    <location>
        <position position="671"/>
    </location>
</feature>
<accession>A0A2M7TPN5</accession>
<keyword evidence="4" id="KW-0651">Protein splicing</keyword>
<dbReference type="PRINTS" id="PR00379">
    <property type="entry name" value="INTEIN"/>
</dbReference>
<dbReference type="PANTHER" id="PTHR43371:SF1">
    <property type="entry name" value="RIBONUCLEOSIDE-DIPHOSPHATE REDUCTASE"/>
    <property type="match status" value="1"/>
</dbReference>
<evidence type="ECO:0000256" key="1">
    <source>
        <dbReference type="ARBA" id="ARBA00001922"/>
    </source>
</evidence>
<dbReference type="Pfam" id="PF02867">
    <property type="entry name" value="Ribonuc_red_lgC"/>
    <property type="match status" value="1"/>
</dbReference>
<dbReference type="GO" id="GO:0016539">
    <property type="term" value="P:intein-mediated protein splicing"/>
    <property type="evidence" value="ECO:0007669"/>
    <property type="project" value="InterPro"/>
</dbReference>
<evidence type="ECO:0000313" key="8">
    <source>
        <dbReference type="EMBL" id="PIZ49838.1"/>
    </source>
</evidence>
<organism evidence="8 9">
    <name type="scientific">Candidatus Woesebacteria bacterium CG_4_10_14_0_2_um_filter_39_14</name>
    <dbReference type="NCBI Taxonomy" id="1975054"/>
    <lineage>
        <taxon>Bacteria</taxon>
        <taxon>Candidatus Woeseibacteriota</taxon>
    </lineage>
</organism>
<dbReference type="PROSITE" id="PS50819">
    <property type="entry name" value="INTEIN_ENDONUCLEASE"/>
    <property type="match status" value="1"/>
</dbReference>
<keyword evidence="6" id="KW-0170">Cobalt</keyword>
<evidence type="ECO:0000259" key="7">
    <source>
        <dbReference type="PROSITE" id="PS50819"/>
    </source>
</evidence>
<dbReference type="NCBIfam" id="TIGR01445">
    <property type="entry name" value="intein_Nterm"/>
    <property type="match status" value="1"/>
</dbReference>
<dbReference type="PROSITE" id="PS50817">
    <property type="entry name" value="INTEIN_N_TER"/>
    <property type="match status" value="1"/>
</dbReference>
<sequence length="671" mass="75431">MKKTRDEFYRVLTNLEFVPNTPSFANAGANLQQLSACFVLPIEDDLQKIGQSLVDAIMIHKSGGGTGFSFSRLRPYGSRVRSTGRVSSGAIYFMWMYADATDRIQQGGYRRGANMGVMDIDHPDILRWIMIKSSEFTVTSFNLSVALTDRFMQQVEKDAEFAPEGLSPQKDQIDKLIAEIQKILQSLASFGDKMNNFEKSIQELKELLAAKQPGEGYDLINPDTKKSEGKLNAKKVFELIGRVAWEKGDPGVIFIDRINVDNPTPQLGRIESTNPCIVGSTLVSTEKGLISIKELVEKKIELKILTDNRVLGDKGVTLRPHNHLWDNGVKEICRLQTKSGFELLATPDHKIMTSNGWVPLSKLQPDKDKVFIQSGEGSFSQLKSLPFKSYSLSLPSEWSAELGQVLGWLVGDGWLRKGDKNCRVGFTFGEKDKKILDYFQSILNQWYGKGIKAIKRENNVWHLSYHGQYLVEFFERLGVKPVKADEKEVPASLFTAPKEAVIGFLQGLFSADGTIGIQEINNSKYIRLTAKSKKLLQQVQLLLLNLGIAGRIYNRSRPPRKIFHYTTKKGQKRTYVSDGVCFELHLGKTAVPLFLNKIGFLEDKHYQKVERLKKMGFYPQIFADTIAKLEPAGKTDVYDLTEHISSSFIANGMVISNCGEQPLLPYESCNL</sequence>
<dbReference type="InterPro" id="IPR006142">
    <property type="entry name" value="INTEIN"/>
</dbReference>
<evidence type="ECO:0000256" key="4">
    <source>
        <dbReference type="ARBA" id="ARBA00023000"/>
    </source>
</evidence>
<keyword evidence="5" id="KW-0560">Oxidoreductase</keyword>
<dbReference type="SUPFAM" id="SSF51998">
    <property type="entry name" value="PFL-like glycyl radical enzymes"/>
    <property type="match status" value="1"/>
</dbReference>
<dbReference type="GO" id="GO:0004748">
    <property type="term" value="F:ribonucleoside-diphosphate reductase activity, thioredoxin disulfide as acceptor"/>
    <property type="evidence" value="ECO:0007669"/>
    <property type="project" value="TreeGrafter"/>
</dbReference>
<dbReference type="CDD" id="cd00081">
    <property type="entry name" value="Hint"/>
    <property type="match status" value="1"/>
</dbReference>
<dbReference type="SUPFAM" id="SSF51294">
    <property type="entry name" value="Hedgehog/intein (Hint) domain"/>
    <property type="match status" value="1"/>
</dbReference>
<dbReference type="Gene3D" id="3.20.70.20">
    <property type="match status" value="1"/>
</dbReference>
<dbReference type="InterPro" id="IPR030934">
    <property type="entry name" value="Intein_C"/>
</dbReference>
<dbReference type="PROSITE" id="PS50818">
    <property type="entry name" value="INTEIN_C_TER"/>
    <property type="match status" value="1"/>
</dbReference>
<name>A0A2M7TPN5_9BACT</name>
<dbReference type="SUPFAM" id="SSF55608">
    <property type="entry name" value="Homing endonucleases"/>
    <property type="match status" value="2"/>
</dbReference>
<dbReference type="Pfam" id="PF14528">
    <property type="entry name" value="LAGLIDADG_3"/>
    <property type="match status" value="1"/>
</dbReference>
<dbReference type="EMBL" id="PFNO01000032">
    <property type="protein sequence ID" value="PIZ49838.1"/>
    <property type="molecule type" value="Genomic_DNA"/>
</dbReference>
<feature type="domain" description="DOD-type homing endonuclease" evidence="7">
    <location>
        <begin position="405"/>
        <end position="548"/>
    </location>
</feature>
<dbReference type="InterPro" id="IPR004860">
    <property type="entry name" value="LAGLIDADG_dom"/>
</dbReference>
<dbReference type="Proteomes" id="UP000229753">
    <property type="component" value="Unassembled WGS sequence"/>
</dbReference>
<evidence type="ECO:0000256" key="5">
    <source>
        <dbReference type="ARBA" id="ARBA00023002"/>
    </source>
</evidence>
<dbReference type="InterPro" id="IPR027434">
    <property type="entry name" value="Homing_endonucl"/>
</dbReference>
<dbReference type="InterPro" id="IPR006141">
    <property type="entry name" value="Intein_N"/>
</dbReference>
<dbReference type="GO" id="GO:0004519">
    <property type="term" value="F:endonuclease activity"/>
    <property type="evidence" value="ECO:0007669"/>
    <property type="project" value="InterPro"/>
</dbReference>
<protein>
    <submittedName>
        <fullName evidence="8">Ribonucleoside reductase class II</fullName>
    </submittedName>
</protein>
<evidence type="ECO:0000313" key="9">
    <source>
        <dbReference type="Proteomes" id="UP000229753"/>
    </source>
</evidence>
<reference evidence="9" key="1">
    <citation type="submission" date="2017-09" db="EMBL/GenBank/DDBJ databases">
        <title>Depth-based differentiation of microbial function through sediment-hosted aquifers and enrichment of novel symbionts in the deep terrestrial subsurface.</title>
        <authorList>
            <person name="Probst A.J."/>
            <person name="Ladd B."/>
            <person name="Jarett J.K."/>
            <person name="Geller-Mcgrath D.E."/>
            <person name="Sieber C.M.K."/>
            <person name="Emerson J.B."/>
            <person name="Anantharaman K."/>
            <person name="Thomas B.C."/>
            <person name="Malmstrom R."/>
            <person name="Stieglmeier M."/>
            <person name="Klingl A."/>
            <person name="Woyke T."/>
            <person name="Ryan C.M."/>
            <person name="Banfield J.F."/>
        </authorList>
    </citation>
    <scope>NUCLEOTIDE SEQUENCE [LARGE SCALE GENOMIC DNA]</scope>
</reference>
<dbReference type="SMART" id="SM00306">
    <property type="entry name" value="HintN"/>
    <property type="match status" value="1"/>
</dbReference>
<dbReference type="SMART" id="SM00305">
    <property type="entry name" value="HintC"/>
    <property type="match status" value="1"/>
</dbReference>
<dbReference type="Gene3D" id="3.10.28.10">
    <property type="entry name" value="Homing endonucleases"/>
    <property type="match status" value="1"/>
</dbReference>
<evidence type="ECO:0000256" key="2">
    <source>
        <dbReference type="ARBA" id="ARBA00022628"/>
    </source>
</evidence>
<dbReference type="InterPro" id="IPR003587">
    <property type="entry name" value="Hint_dom_N"/>
</dbReference>
<comment type="caution">
    <text evidence="8">The sequence shown here is derived from an EMBL/GenBank/DDBJ whole genome shotgun (WGS) entry which is preliminary data.</text>
</comment>
<dbReference type="InterPro" id="IPR050862">
    <property type="entry name" value="RdRp_reductase_class-2"/>
</dbReference>
<dbReference type="AlphaFoldDB" id="A0A2M7TPN5"/>
<comment type="cofactor">
    <cofactor evidence="1">
        <name>adenosylcob(III)alamin</name>
        <dbReference type="ChEBI" id="CHEBI:18408"/>
    </cofactor>
</comment>
<keyword evidence="2" id="KW-0846">Cobalamin</keyword>
<evidence type="ECO:0000256" key="3">
    <source>
        <dbReference type="ARBA" id="ARBA00022813"/>
    </source>
</evidence>
<dbReference type="InterPro" id="IPR003586">
    <property type="entry name" value="Hint_dom_C"/>
</dbReference>
<dbReference type="Gene3D" id="2.170.16.10">
    <property type="entry name" value="Hedgehog/Intein (Hint) domain"/>
    <property type="match status" value="2"/>
</dbReference>
<dbReference type="InterPro" id="IPR000788">
    <property type="entry name" value="RNR_lg_C"/>
</dbReference>
<dbReference type="GO" id="GO:0031419">
    <property type="term" value="F:cobalamin binding"/>
    <property type="evidence" value="ECO:0007669"/>
    <property type="project" value="UniProtKB-KW"/>
</dbReference>
<gene>
    <name evidence="8" type="ORF">COY29_00925</name>
</gene>
<dbReference type="Pfam" id="PF14890">
    <property type="entry name" value="Intein_splicing"/>
    <property type="match status" value="1"/>
</dbReference>
<dbReference type="InterPro" id="IPR004042">
    <property type="entry name" value="Intein_endonuc_central"/>
</dbReference>
<evidence type="ECO:0000256" key="6">
    <source>
        <dbReference type="ARBA" id="ARBA00023285"/>
    </source>
</evidence>
<keyword evidence="3" id="KW-0068">Autocatalytic cleavage</keyword>
<proteinExistence type="predicted"/>
<dbReference type="InterPro" id="IPR036844">
    <property type="entry name" value="Hint_dom_sf"/>
</dbReference>
<dbReference type="PANTHER" id="PTHR43371">
    <property type="entry name" value="VITAMIN B12-DEPENDENT RIBONUCLEOTIDE REDUCTASE"/>
    <property type="match status" value="1"/>
</dbReference>